<comment type="caution">
    <text evidence="5">Lacks conserved residue(s) required for the propagation of feature annotation.</text>
</comment>
<reference evidence="7 8" key="1">
    <citation type="submission" date="2022-10" db="EMBL/GenBank/DDBJ databases">
        <title>Luteolibacter arcticus strain CCTCC AB 2014275, whole genome shotgun sequencing project.</title>
        <authorList>
            <person name="Zhao G."/>
            <person name="Shen L."/>
        </authorList>
    </citation>
    <scope>NUCLEOTIDE SEQUENCE [LARGE SCALE GENOMIC DNA]</scope>
    <source>
        <strain evidence="7 8">CCTCC AB 2014275</strain>
    </source>
</reference>
<feature type="domain" description="SAM-dependent MTase RsmB/NOP-type" evidence="6">
    <location>
        <begin position="133"/>
        <end position="388"/>
    </location>
</feature>
<gene>
    <name evidence="7" type="ORF">OKA05_03155</name>
</gene>
<dbReference type="EMBL" id="JAPDDT010000001">
    <property type="protein sequence ID" value="MCW1921535.1"/>
    <property type="molecule type" value="Genomic_DNA"/>
</dbReference>
<comment type="similarity">
    <text evidence="5">Belongs to the class I-like SAM-binding methyltransferase superfamily. RsmB/NOP family.</text>
</comment>
<feature type="active site" description="Nucleophile" evidence="5">
    <location>
        <position position="343"/>
    </location>
</feature>
<dbReference type="RefSeq" id="WP_264485644.1">
    <property type="nucleotide sequence ID" value="NZ_JAPDDT010000001.1"/>
</dbReference>
<evidence type="ECO:0000259" key="6">
    <source>
        <dbReference type="PROSITE" id="PS51686"/>
    </source>
</evidence>
<keyword evidence="3 5" id="KW-0949">S-adenosyl-L-methionine</keyword>
<keyword evidence="8" id="KW-1185">Reference proteome</keyword>
<keyword evidence="4 5" id="KW-0694">RNA-binding</keyword>
<dbReference type="InterPro" id="IPR054728">
    <property type="entry name" value="RsmB-like_ferredoxin"/>
</dbReference>
<dbReference type="SUPFAM" id="SSF53335">
    <property type="entry name" value="S-adenosyl-L-methionine-dependent methyltransferases"/>
    <property type="match status" value="1"/>
</dbReference>
<dbReference type="InterPro" id="IPR029063">
    <property type="entry name" value="SAM-dependent_MTases_sf"/>
</dbReference>
<feature type="binding site" evidence="5">
    <location>
        <position position="270"/>
    </location>
    <ligand>
        <name>S-adenosyl-L-methionine</name>
        <dbReference type="ChEBI" id="CHEBI:59789"/>
    </ligand>
</feature>
<keyword evidence="1 5" id="KW-0489">Methyltransferase</keyword>
<dbReference type="PRINTS" id="PR02008">
    <property type="entry name" value="RCMTFAMILY"/>
</dbReference>
<evidence type="ECO:0000256" key="1">
    <source>
        <dbReference type="ARBA" id="ARBA00022603"/>
    </source>
</evidence>
<dbReference type="PANTHER" id="PTHR22807:SF53">
    <property type="entry name" value="RIBOSOMAL RNA SMALL SUBUNIT METHYLTRANSFERASE B-RELATED"/>
    <property type="match status" value="1"/>
</dbReference>
<dbReference type="Gene3D" id="3.40.50.150">
    <property type="entry name" value="Vaccinia Virus protein VP39"/>
    <property type="match status" value="1"/>
</dbReference>
<sequence>MRIHRMLAESAAGVLEQVFDHGRVLDRELDGLFRANPKWGKRDRGFVAETAFEVTRWRRAFAFLGGDESIAALCSVHWLRCGFELPEWWASHPNEVAARDAELAGQPRAIRESIPDWLDELGERELGEAWDKEIDALNRRAPVFLRVNRLRIEVDGAIEWLHRHGIEASRVPGAADALVLPAGKTVPKPLVAEGFVEIQDAGSQRIAPLLDLEPGMRVIDACAGAGGKALHLAALMQGRGEIVAMDISTSKLSELRRRATRAGTRIIRTDSWREDTLKRYAGWADRVLIDAPCSGLGTLRRQPDLKWRLTAASLEKTKRLQRRMLDHYPELLRPGGKFVYATCSVLGSENGGQLRNLTERDPRRTIEEELIVSPAETGWDGFYAARLG</sequence>
<protein>
    <submittedName>
        <fullName evidence="7">RsmB/NOP family class I SAM-dependent RNA methyltransferase</fullName>
    </submittedName>
</protein>
<dbReference type="InterPro" id="IPR049560">
    <property type="entry name" value="MeTrfase_RsmB-F_NOP2_cat"/>
</dbReference>
<organism evidence="7 8">
    <name type="scientific">Luteolibacter arcticus</name>
    <dbReference type="NCBI Taxonomy" id="1581411"/>
    <lineage>
        <taxon>Bacteria</taxon>
        <taxon>Pseudomonadati</taxon>
        <taxon>Verrucomicrobiota</taxon>
        <taxon>Verrucomicrobiia</taxon>
        <taxon>Verrucomicrobiales</taxon>
        <taxon>Verrucomicrobiaceae</taxon>
        <taxon>Luteolibacter</taxon>
    </lineage>
</organism>
<proteinExistence type="inferred from homology"/>
<name>A0ABT3GD27_9BACT</name>
<dbReference type="PROSITE" id="PS51686">
    <property type="entry name" value="SAM_MT_RSMB_NOP"/>
    <property type="match status" value="1"/>
</dbReference>
<dbReference type="InterPro" id="IPR001678">
    <property type="entry name" value="MeTrfase_RsmB-F_NOP2_dom"/>
</dbReference>
<dbReference type="Pfam" id="PF01189">
    <property type="entry name" value="Methyltr_RsmB-F"/>
    <property type="match status" value="1"/>
</dbReference>
<evidence type="ECO:0000313" key="8">
    <source>
        <dbReference type="Proteomes" id="UP001320876"/>
    </source>
</evidence>
<keyword evidence="2 5" id="KW-0808">Transferase</keyword>
<comment type="caution">
    <text evidence="7">The sequence shown here is derived from an EMBL/GenBank/DDBJ whole genome shotgun (WGS) entry which is preliminary data.</text>
</comment>
<dbReference type="GO" id="GO:0032259">
    <property type="term" value="P:methylation"/>
    <property type="evidence" value="ECO:0007669"/>
    <property type="project" value="UniProtKB-KW"/>
</dbReference>
<evidence type="ECO:0000256" key="4">
    <source>
        <dbReference type="ARBA" id="ARBA00022884"/>
    </source>
</evidence>
<dbReference type="Proteomes" id="UP001320876">
    <property type="component" value="Unassembled WGS sequence"/>
</dbReference>
<evidence type="ECO:0000256" key="2">
    <source>
        <dbReference type="ARBA" id="ARBA00022679"/>
    </source>
</evidence>
<evidence type="ECO:0000256" key="5">
    <source>
        <dbReference type="PROSITE-ProRule" id="PRU01023"/>
    </source>
</evidence>
<dbReference type="GO" id="GO:0008168">
    <property type="term" value="F:methyltransferase activity"/>
    <property type="evidence" value="ECO:0007669"/>
    <property type="project" value="UniProtKB-KW"/>
</dbReference>
<dbReference type="PANTHER" id="PTHR22807">
    <property type="entry name" value="NOP2 YEAST -RELATED NOL1/NOP2/FMU SUN DOMAIN-CONTAINING"/>
    <property type="match status" value="1"/>
</dbReference>
<feature type="binding site" evidence="5">
    <location>
        <position position="290"/>
    </location>
    <ligand>
        <name>S-adenosyl-L-methionine</name>
        <dbReference type="ChEBI" id="CHEBI:59789"/>
    </ligand>
</feature>
<accession>A0ABT3GD27</accession>
<dbReference type="CDD" id="cd02440">
    <property type="entry name" value="AdoMet_MTases"/>
    <property type="match status" value="1"/>
</dbReference>
<evidence type="ECO:0000313" key="7">
    <source>
        <dbReference type="EMBL" id="MCW1921535.1"/>
    </source>
</evidence>
<feature type="binding site" evidence="5">
    <location>
        <position position="246"/>
    </location>
    <ligand>
        <name>S-adenosyl-L-methionine</name>
        <dbReference type="ChEBI" id="CHEBI:59789"/>
    </ligand>
</feature>
<dbReference type="InterPro" id="IPR023267">
    <property type="entry name" value="RCMT"/>
</dbReference>
<evidence type="ECO:0000256" key="3">
    <source>
        <dbReference type="ARBA" id="ARBA00022691"/>
    </source>
</evidence>
<dbReference type="Pfam" id="PF22458">
    <property type="entry name" value="RsmF-B_ferredox"/>
    <property type="match status" value="1"/>
</dbReference>